<reference evidence="2 3" key="1">
    <citation type="submission" date="2017-12" db="EMBL/GenBank/DDBJ databases">
        <authorList>
            <consortium name="DOE Joint Genome Institute"/>
            <person name="Haridas S."/>
            <person name="Kjaerbolling I."/>
            <person name="Vesth T.C."/>
            <person name="Frisvad J.C."/>
            <person name="Nybo J.L."/>
            <person name="Theobald S."/>
            <person name="Kuo A."/>
            <person name="Bowyer P."/>
            <person name="Matsuda Y."/>
            <person name="Mondo S."/>
            <person name="Lyhne E.K."/>
            <person name="Kogle M.E."/>
            <person name="Clum A."/>
            <person name="Lipzen A."/>
            <person name="Salamov A."/>
            <person name="Ngan C.Y."/>
            <person name="Daum C."/>
            <person name="Chiniquy J."/>
            <person name="Barry K."/>
            <person name="LaButti K."/>
            <person name="Simmons B.A."/>
            <person name="Magnuson J.K."/>
            <person name="Mortensen U.H."/>
            <person name="Larsen T.O."/>
            <person name="Grigoriev I.V."/>
            <person name="Baker S.E."/>
            <person name="Andersen M.R."/>
            <person name="Nordberg H.P."/>
            <person name="Cantor M.N."/>
            <person name="Hua S.X."/>
        </authorList>
    </citation>
    <scope>NUCLEOTIDE SEQUENCE [LARGE SCALE GENOMIC DNA]</scope>
    <source>
        <strain evidence="2 3">CBS 102.13</strain>
    </source>
</reference>
<evidence type="ECO:0000256" key="1">
    <source>
        <dbReference type="SAM" id="MobiDB-lite"/>
    </source>
</evidence>
<dbReference type="AlphaFoldDB" id="A0A2I2FN42"/>
<feature type="region of interest" description="Disordered" evidence="1">
    <location>
        <begin position="1"/>
        <end position="184"/>
    </location>
</feature>
<sequence>MSSTMPSTSSSSHHRVKRESSARAPDLTHMVYDHPPAGRPAAKFRMERYDSGYSSPGTPDMGPGESSGSPPKPTRYKIVDEPDLVDSQPPPPPSSSRSGGRTAKPIRSNSYIYPAEKSAPVPPPPSSSSSKPLYNEIPKYVREISPDSAHAPHVVYSKRDGPRQYHEDYRHHPAMGSRRQSTYA</sequence>
<dbReference type="Proteomes" id="UP000234585">
    <property type="component" value="Unassembled WGS sequence"/>
</dbReference>
<dbReference type="GeneID" id="36527948"/>
<evidence type="ECO:0000313" key="3">
    <source>
        <dbReference type="Proteomes" id="UP000234585"/>
    </source>
</evidence>
<proteinExistence type="predicted"/>
<feature type="compositionally biased region" description="Basic and acidic residues" evidence="1">
    <location>
        <begin position="157"/>
        <end position="171"/>
    </location>
</feature>
<feature type="compositionally biased region" description="Low complexity" evidence="1">
    <location>
        <begin position="1"/>
        <end position="11"/>
    </location>
</feature>
<dbReference type="RefSeq" id="XP_024676051.1">
    <property type="nucleotide sequence ID" value="XM_024820788.1"/>
</dbReference>
<gene>
    <name evidence="2" type="ORF">BDW47DRAFT_99020</name>
</gene>
<organism evidence="2 3">
    <name type="scientific">Aspergillus candidus</name>
    <dbReference type="NCBI Taxonomy" id="41067"/>
    <lineage>
        <taxon>Eukaryota</taxon>
        <taxon>Fungi</taxon>
        <taxon>Dikarya</taxon>
        <taxon>Ascomycota</taxon>
        <taxon>Pezizomycotina</taxon>
        <taxon>Eurotiomycetes</taxon>
        <taxon>Eurotiomycetidae</taxon>
        <taxon>Eurotiales</taxon>
        <taxon>Aspergillaceae</taxon>
        <taxon>Aspergillus</taxon>
        <taxon>Aspergillus subgen. Circumdati</taxon>
    </lineage>
</organism>
<keyword evidence="3" id="KW-1185">Reference proteome</keyword>
<protein>
    <submittedName>
        <fullName evidence="2">Uncharacterized protein</fullName>
    </submittedName>
</protein>
<accession>A0A2I2FN42</accession>
<evidence type="ECO:0000313" key="2">
    <source>
        <dbReference type="EMBL" id="PLB42039.1"/>
    </source>
</evidence>
<dbReference type="OrthoDB" id="10250354at2759"/>
<dbReference type="EMBL" id="KZ559119">
    <property type="protein sequence ID" value="PLB42039.1"/>
    <property type="molecule type" value="Genomic_DNA"/>
</dbReference>
<name>A0A2I2FN42_ASPCN</name>
<dbReference type="STRING" id="41067.A0A2I2FN42"/>